<gene>
    <name evidence="1" type="ORF">Vadar_018804</name>
</gene>
<organism evidence="1 2">
    <name type="scientific">Vaccinium darrowii</name>
    <dbReference type="NCBI Taxonomy" id="229202"/>
    <lineage>
        <taxon>Eukaryota</taxon>
        <taxon>Viridiplantae</taxon>
        <taxon>Streptophyta</taxon>
        <taxon>Embryophyta</taxon>
        <taxon>Tracheophyta</taxon>
        <taxon>Spermatophyta</taxon>
        <taxon>Magnoliopsida</taxon>
        <taxon>eudicotyledons</taxon>
        <taxon>Gunneridae</taxon>
        <taxon>Pentapetalae</taxon>
        <taxon>asterids</taxon>
        <taxon>Ericales</taxon>
        <taxon>Ericaceae</taxon>
        <taxon>Vaccinioideae</taxon>
        <taxon>Vaccinieae</taxon>
        <taxon>Vaccinium</taxon>
    </lineage>
</organism>
<reference evidence="1 2" key="1">
    <citation type="journal article" date="2021" name="Hortic Res">
        <title>High-quality reference genome and annotation aids understanding of berry development for evergreen blueberry (Vaccinium darrowii).</title>
        <authorList>
            <person name="Yu J."/>
            <person name="Hulse-Kemp A.M."/>
            <person name="Babiker E."/>
            <person name="Staton M."/>
        </authorList>
    </citation>
    <scope>NUCLEOTIDE SEQUENCE [LARGE SCALE GENOMIC DNA]</scope>
    <source>
        <strain evidence="2">cv. NJ 8807/NJ 8810</strain>
        <tissue evidence="1">Young leaf</tissue>
    </source>
</reference>
<dbReference type="Proteomes" id="UP000828048">
    <property type="component" value="Chromosome 5"/>
</dbReference>
<comment type="caution">
    <text evidence="1">The sequence shown here is derived from an EMBL/GenBank/DDBJ whole genome shotgun (WGS) entry which is preliminary data.</text>
</comment>
<accession>A0ACB7Y0P2</accession>
<keyword evidence="2" id="KW-1185">Reference proteome</keyword>
<sequence>MNISCSNNRRTYNNTFSVDNNLCIICGNQKVLHTSWTDQNPGRRFVKCTNNDCNDFGWVDPPMCRRSTQIIPGLLRRINKMEMELQKSKATKKKMKMLLVGTWILLATVFFYHYIE</sequence>
<proteinExistence type="predicted"/>
<evidence type="ECO:0000313" key="1">
    <source>
        <dbReference type="EMBL" id="KAH7846847.1"/>
    </source>
</evidence>
<protein>
    <submittedName>
        <fullName evidence="1">Uncharacterized protein</fullName>
    </submittedName>
</protein>
<dbReference type="EMBL" id="CM037155">
    <property type="protein sequence ID" value="KAH7846847.1"/>
    <property type="molecule type" value="Genomic_DNA"/>
</dbReference>
<evidence type="ECO:0000313" key="2">
    <source>
        <dbReference type="Proteomes" id="UP000828048"/>
    </source>
</evidence>
<name>A0ACB7Y0P2_9ERIC</name>